<protein>
    <recommendedName>
        <fullName evidence="3">Winged helix DNA-binding domain-containing protein</fullName>
    </recommendedName>
</protein>
<evidence type="ECO:0008006" key="3">
    <source>
        <dbReference type="Google" id="ProtNLM"/>
    </source>
</evidence>
<reference evidence="2" key="1">
    <citation type="journal article" date="2019" name="Int. J. Syst. Evol. Microbiol.">
        <title>The Global Catalogue of Microorganisms (GCM) 10K type strain sequencing project: providing services to taxonomists for standard genome sequencing and annotation.</title>
        <authorList>
            <consortium name="The Broad Institute Genomics Platform"/>
            <consortium name="The Broad Institute Genome Sequencing Center for Infectious Disease"/>
            <person name="Wu L."/>
            <person name="Ma J."/>
        </authorList>
    </citation>
    <scope>NUCLEOTIDE SEQUENCE [LARGE SCALE GENOMIC DNA]</scope>
    <source>
        <strain evidence="2">NBRC 112299</strain>
    </source>
</reference>
<name>A0ABQ6IGJ5_9MICO</name>
<dbReference type="PANTHER" id="PTHR38479:SF2">
    <property type="entry name" value="WINGED HELIX DNA-BINDING DOMAIN-CONTAINING PROTEIN"/>
    <property type="match status" value="1"/>
</dbReference>
<comment type="caution">
    <text evidence="1">The sequence shown here is derived from an EMBL/GenBank/DDBJ whole genome shotgun (WGS) entry which is preliminary data.</text>
</comment>
<sequence>MLRLMGEKPLRDAARRRAFLGLDEDTVLRANAALDEALTGGGRLTRAQCLDAIAATGVETPGQVGYHLLWYASQVGLTCIAPQVGKEQTFVLLREWAPQQRDLSRDDALREIAVRYVRSHGPVTLKDLARWTGLGVRDCRAGVVAAGDAIETVETFAGPMLASADAAAAGSGRGRGCDRLGGAARLRRVHAGLRRTIAFLDDGHLDAVVPGSNGVFRATVVRDGRVVGTWKRTLRAKACSIDVTPLTRLNTRERGHAEEAFASYGVFVGSPLAVTWGGRP</sequence>
<dbReference type="PANTHER" id="PTHR38479">
    <property type="entry name" value="LMO0824 PROTEIN"/>
    <property type="match status" value="1"/>
</dbReference>
<dbReference type="EMBL" id="BSUN01000001">
    <property type="protein sequence ID" value="GMA35857.1"/>
    <property type="molecule type" value="Genomic_DNA"/>
</dbReference>
<dbReference type="InterPro" id="IPR009351">
    <property type="entry name" value="AlkZ-like"/>
</dbReference>
<evidence type="ECO:0000313" key="1">
    <source>
        <dbReference type="EMBL" id="GMA35857.1"/>
    </source>
</evidence>
<accession>A0ABQ6IGJ5</accession>
<dbReference type="Pfam" id="PF06224">
    <property type="entry name" value="AlkZ-like"/>
    <property type="match status" value="1"/>
</dbReference>
<dbReference type="Proteomes" id="UP001157125">
    <property type="component" value="Unassembled WGS sequence"/>
</dbReference>
<gene>
    <name evidence="1" type="ORF">GCM10025876_20610</name>
</gene>
<evidence type="ECO:0000313" key="2">
    <source>
        <dbReference type="Proteomes" id="UP001157125"/>
    </source>
</evidence>
<keyword evidence="2" id="KW-1185">Reference proteome</keyword>
<organism evidence="1 2">
    <name type="scientific">Demequina litorisediminis</name>
    <dbReference type="NCBI Taxonomy" id="1849022"/>
    <lineage>
        <taxon>Bacteria</taxon>
        <taxon>Bacillati</taxon>
        <taxon>Actinomycetota</taxon>
        <taxon>Actinomycetes</taxon>
        <taxon>Micrococcales</taxon>
        <taxon>Demequinaceae</taxon>
        <taxon>Demequina</taxon>
    </lineage>
</organism>
<proteinExistence type="predicted"/>
<dbReference type="RefSeq" id="WP_284328238.1">
    <property type="nucleotide sequence ID" value="NZ_BSUN01000001.1"/>
</dbReference>